<dbReference type="RefSeq" id="XP_663110.1">
    <property type="nucleotide sequence ID" value="XM_658018.1"/>
</dbReference>
<dbReference type="HOGENOM" id="CLU_936986_0_0_1"/>
<gene>
    <name evidence="1" type="ORF">ANIA_05506</name>
</gene>
<dbReference type="Proteomes" id="UP000000560">
    <property type="component" value="Chromosome V"/>
</dbReference>
<reference evidence="2" key="2">
    <citation type="journal article" date="2009" name="Fungal Genet. Biol.">
        <title>The 2008 update of the Aspergillus nidulans genome annotation: a community effort.</title>
        <authorList>
            <person name="Wortman J.R."/>
            <person name="Gilsenan J.M."/>
            <person name="Joardar V."/>
            <person name="Deegan J."/>
            <person name="Clutterbuck J."/>
            <person name="Andersen M.R."/>
            <person name="Archer D."/>
            <person name="Bencina M."/>
            <person name="Braus G."/>
            <person name="Coutinho P."/>
            <person name="von Dohren H."/>
            <person name="Doonan J."/>
            <person name="Driessen A.J."/>
            <person name="Durek P."/>
            <person name="Espeso E."/>
            <person name="Fekete E."/>
            <person name="Flipphi M."/>
            <person name="Estrada C.G."/>
            <person name="Geysens S."/>
            <person name="Goldman G."/>
            <person name="de Groot P.W."/>
            <person name="Hansen K."/>
            <person name="Harris S.D."/>
            <person name="Heinekamp T."/>
            <person name="Helmstaedt K."/>
            <person name="Henrissat B."/>
            <person name="Hofmann G."/>
            <person name="Homan T."/>
            <person name="Horio T."/>
            <person name="Horiuchi H."/>
            <person name="James S."/>
            <person name="Jones M."/>
            <person name="Karaffa L."/>
            <person name="Karanyi Z."/>
            <person name="Kato M."/>
            <person name="Keller N."/>
            <person name="Kelly D.E."/>
            <person name="Kiel J.A."/>
            <person name="Kim J.M."/>
            <person name="van der Klei I.J."/>
            <person name="Klis F.M."/>
            <person name="Kovalchuk A."/>
            <person name="Krasevec N."/>
            <person name="Kubicek C.P."/>
            <person name="Liu B."/>
            <person name="Maccabe A."/>
            <person name="Meyer V."/>
            <person name="Mirabito P."/>
            <person name="Miskei M."/>
            <person name="Mos M."/>
            <person name="Mullins J."/>
            <person name="Nelson D.R."/>
            <person name="Nielsen J."/>
            <person name="Oakley B.R."/>
            <person name="Osmani S.A."/>
            <person name="Pakula T."/>
            <person name="Paszewski A."/>
            <person name="Paulsen I."/>
            <person name="Pilsyk S."/>
            <person name="Pocsi I."/>
            <person name="Punt P.J."/>
            <person name="Ram A.F."/>
            <person name="Ren Q."/>
            <person name="Robellet X."/>
            <person name="Robson G."/>
            <person name="Seiboth B."/>
            <person name="van Solingen P."/>
            <person name="Specht T."/>
            <person name="Sun J."/>
            <person name="Taheri-Talesh N."/>
            <person name="Takeshita N."/>
            <person name="Ussery D."/>
            <person name="vanKuyk P.A."/>
            <person name="Visser H."/>
            <person name="van de Vondervoort P.J."/>
            <person name="de Vries R.P."/>
            <person name="Walton J."/>
            <person name="Xiang X."/>
            <person name="Xiong Y."/>
            <person name="Zeng A.P."/>
            <person name="Brandt B.W."/>
            <person name="Cornell M.J."/>
            <person name="van den Hondel C.A."/>
            <person name="Visser J."/>
            <person name="Oliver S.G."/>
            <person name="Turner G."/>
        </authorList>
    </citation>
    <scope>GENOME REANNOTATION</scope>
    <source>
        <strain evidence="2">FGSC A4 / ATCC 38163 / CBS 112.46 / NRRL 194 / M139</strain>
    </source>
</reference>
<accession>Q5B1S4</accession>
<evidence type="ECO:0000313" key="1">
    <source>
        <dbReference type="EMBL" id="CBF81779.1"/>
    </source>
</evidence>
<organism evidence="1 2">
    <name type="scientific">Emericella nidulans (strain FGSC A4 / ATCC 38163 / CBS 112.46 / NRRL 194 / M139)</name>
    <name type="common">Aspergillus nidulans</name>
    <dbReference type="NCBI Taxonomy" id="227321"/>
    <lineage>
        <taxon>Eukaryota</taxon>
        <taxon>Fungi</taxon>
        <taxon>Dikarya</taxon>
        <taxon>Ascomycota</taxon>
        <taxon>Pezizomycotina</taxon>
        <taxon>Eurotiomycetes</taxon>
        <taxon>Eurotiomycetidae</taxon>
        <taxon>Eurotiales</taxon>
        <taxon>Aspergillaceae</taxon>
        <taxon>Aspergillus</taxon>
        <taxon>Aspergillus subgen. Nidulantes</taxon>
    </lineage>
</organism>
<sequence length="297" mass="33075">MLARLVFHMHIDCSQELWLPGVELQSPTPSSLPFCEHRQPWVARSANQWLRAYIQLQGLQQRPHHSQQPYLRDYLAEPLRLRTIPHLYDSSLACLIVLHAVGSMIKAHWQSKNAMPSECSDTSRRYSPAAKDLEKPKLSYRSWTGGVKSLRHGKQSGRPAKLYAVLPPSCREFYRVLHSCSLPGQLVSIFVYGAVARSQASNGISDASNARSKFQLDAADSPAIQRWIPLGSGTPMLGFMDSVSSPRNSLSPDATRAILLCVRNLLDSKASQKNLSPLVTGTCDLIHALINTKQRDP</sequence>
<dbReference type="KEGG" id="ani:ANIA_05506"/>
<dbReference type="AlphaFoldDB" id="Q5B1S4"/>
<keyword evidence="2" id="KW-1185">Reference proteome</keyword>
<evidence type="ECO:0000313" key="2">
    <source>
        <dbReference type="Proteomes" id="UP000000560"/>
    </source>
</evidence>
<dbReference type="OrthoDB" id="40579at2759"/>
<proteinExistence type="predicted"/>
<reference evidence="2" key="1">
    <citation type="journal article" date="2005" name="Nature">
        <title>Sequencing of Aspergillus nidulans and comparative analysis with A. fumigatus and A. oryzae.</title>
        <authorList>
            <person name="Galagan J.E."/>
            <person name="Calvo S.E."/>
            <person name="Cuomo C."/>
            <person name="Ma L.J."/>
            <person name="Wortman J.R."/>
            <person name="Batzoglou S."/>
            <person name="Lee S.I."/>
            <person name="Basturkmen M."/>
            <person name="Spevak C.C."/>
            <person name="Clutterbuck J."/>
            <person name="Kapitonov V."/>
            <person name="Jurka J."/>
            <person name="Scazzocchio C."/>
            <person name="Farman M."/>
            <person name="Butler J."/>
            <person name="Purcell S."/>
            <person name="Harris S."/>
            <person name="Braus G.H."/>
            <person name="Draht O."/>
            <person name="Busch S."/>
            <person name="D'Enfert C."/>
            <person name="Bouchier C."/>
            <person name="Goldman G.H."/>
            <person name="Bell-Pedersen D."/>
            <person name="Griffiths-Jones S."/>
            <person name="Doonan J.H."/>
            <person name="Yu J."/>
            <person name="Vienken K."/>
            <person name="Pain A."/>
            <person name="Freitag M."/>
            <person name="Selker E.U."/>
            <person name="Archer D.B."/>
            <person name="Penalva M.A."/>
            <person name="Oakley B.R."/>
            <person name="Momany M."/>
            <person name="Tanaka T."/>
            <person name="Kumagai T."/>
            <person name="Asai K."/>
            <person name="Machida M."/>
            <person name="Nierman W.C."/>
            <person name="Denning D.W."/>
            <person name="Caddick M."/>
            <person name="Hynes M."/>
            <person name="Paoletti M."/>
            <person name="Fischer R."/>
            <person name="Miller B."/>
            <person name="Dyer P."/>
            <person name="Sachs M.S."/>
            <person name="Osmani S.A."/>
            <person name="Birren B.W."/>
        </authorList>
    </citation>
    <scope>NUCLEOTIDE SEQUENCE [LARGE SCALE GENOMIC DNA]</scope>
    <source>
        <strain evidence="2">FGSC A4 / ATCC 38163 / CBS 112.46 / NRRL 194 / M139</strain>
    </source>
</reference>
<name>Q5B1S4_EMENI</name>
<accession>C8VGB1</accession>
<dbReference type="EMBL" id="BN001305">
    <property type="protein sequence ID" value="CBF81779.1"/>
    <property type="molecule type" value="Genomic_DNA"/>
</dbReference>
<evidence type="ECO:0008006" key="3">
    <source>
        <dbReference type="Google" id="ProtNLM"/>
    </source>
</evidence>
<dbReference type="InParanoid" id="Q5B1S4"/>
<dbReference type="OMA" id="MPSECSD"/>
<protein>
    <recommendedName>
        <fullName evidence="3">Transcription factor domain-containing protein</fullName>
    </recommendedName>
</protein>
<dbReference type="GeneID" id="2871799"/>